<accession>A0A1H3HI16</accession>
<evidence type="ECO:0000256" key="1">
    <source>
        <dbReference type="ARBA" id="ARBA00009902"/>
    </source>
</evidence>
<sequence length="519" mass="59231">MYVEFDGTRKTLGDVDIVYHDDCYHLFHLVLPNHDYIAHAVSRDGLHWVRVENAIFIGHPGSWDDSMLWTMHVTPDPHRPKGWRMFYTGISRRDHGLIQRIGLAVSDDLYHWRKQPVAWRDNENNRGNENPQSSLISAPLDPASCYPLAPAPEHYEADVCEGRQWVSWRDPFYFREDSRGWLLCSGRVNDGPVVRRGCVAAMEEVEENRFVHCPPLYHPGLYDDIEVPNLLKIDREYYLIGSIREDAKIRYWHTQRMGAPWKSYHDNVLLGEGNYAGRICADPGGWLLWSFFTHDRMRRDVANMLPPPKRLVRTPSGLLRVQSFEKILDAVIEQLDASTLRPLNRSGPEDRCHASGDGCIRLSGCSGFQPFLFEGELDSFRLQASMRLGGSGKCGIVFRIDRNTHDGFYLSLDLMKGVAQIRDWGTNCAATGEQMMRFESLQSGFWQAEERGVTRIQLIAFGCYLELSVDDRVVLCLVSDAYRSGAVGFYVESAALELRDICLQRLRSPAQSDENLAVG</sequence>
<reference evidence="5 6" key="1">
    <citation type="submission" date="2016-10" db="EMBL/GenBank/DDBJ databases">
        <authorList>
            <person name="de Groot N.N."/>
        </authorList>
    </citation>
    <scope>NUCLEOTIDE SEQUENCE [LARGE SCALE GENOMIC DNA]</scope>
    <source>
        <strain evidence="5 6">Nm1</strain>
    </source>
</reference>
<gene>
    <name evidence="5" type="ORF">SAMN05421881_102014</name>
</gene>
<dbReference type="GO" id="GO:0004553">
    <property type="term" value="F:hydrolase activity, hydrolyzing O-glycosyl compounds"/>
    <property type="evidence" value="ECO:0007669"/>
    <property type="project" value="InterPro"/>
</dbReference>
<dbReference type="Pfam" id="PF00251">
    <property type="entry name" value="Glyco_hydro_32N"/>
    <property type="match status" value="1"/>
</dbReference>
<proteinExistence type="inferred from homology"/>
<dbReference type="SMART" id="SM00640">
    <property type="entry name" value="Glyco_32"/>
    <property type="match status" value="1"/>
</dbReference>
<dbReference type="PANTHER" id="PTHR35279">
    <property type="match status" value="1"/>
</dbReference>
<dbReference type="RefSeq" id="WP_090413499.1">
    <property type="nucleotide sequence ID" value="NZ_FNOY01000020.1"/>
</dbReference>
<dbReference type="InterPro" id="IPR023296">
    <property type="entry name" value="Glyco_hydro_beta-prop_sf"/>
</dbReference>
<keyword evidence="6" id="KW-1185">Reference proteome</keyword>
<evidence type="ECO:0000313" key="5">
    <source>
        <dbReference type="EMBL" id="SDY15117.1"/>
    </source>
</evidence>
<evidence type="ECO:0000313" key="6">
    <source>
        <dbReference type="Proteomes" id="UP000198640"/>
    </source>
</evidence>
<dbReference type="STRING" id="44576.SAMN05421881_102014"/>
<feature type="domain" description="Glycosyl hydrolase family 32 N-terminal" evidence="4">
    <location>
        <begin position="17"/>
        <end position="124"/>
    </location>
</feature>
<comment type="similarity">
    <text evidence="1">Belongs to the glycosyl hydrolase 32 family.</text>
</comment>
<dbReference type="OrthoDB" id="9801455at2"/>
<evidence type="ECO:0000256" key="3">
    <source>
        <dbReference type="ARBA" id="ARBA00023295"/>
    </source>
</evidence>
<dbReference type="AlphaFoldDB" id="A0A1H3HI16"/>
<dbReference type="InterPro" id="IPR001362">
    <property type="entry name" value="Glyco_hydro_32"/>
</dbReference>
<evidence type="ECO:0000259" key="4">
    <source>
        <dbReference type="Pfam" id="PF00251"/>
    </source>
</evidence>
<dbReference type="Gene3D" id="2.115.10.20">
    <property type="entry name" value="Glycosyl hydrolase domain, family 43"/>
    <property type="match status" value="1"/>
</dbReference>
<dbReference type="Gene3D" id="2.60.120.560">
    <property type="entry name" value="Exo-inulinase, domain 1"/>
    <property type="match status" value="1"/>
</dbReference>
<dbReference type="Proteomes" id="UP000198640">
    <property type="component" value="Unassembled WGS sequence"/>
</dbReference>
<dbReference type="SUPFAM" id="SSF75005">
    <property type="entry name" value="Arabinanase/levansucrase/invertase"/>
    <property type="match status" value="1"/>
</dbReference>
<protein>
    <submittedName>
        <fullName evidence="5">Beta-fructofuranosidase</fullName>
    </submittedName>
</protein>
<dbReference type="EMBL" id="FNOY01000020">
    <property type="protein sequence ID" value="SDY15117.1"/>
    <property type="molecule type" value="Genomic_DNA"/>
</dbReference>
<name>A0A1H3HI16_9PROT</name>
<dbReference type="PANTHER" id="PTHR35279:SF1">
    <property type="entry name" value="ARABINANASE_LEVANSUCRASE_INVERTASE"/>
    <property type="match status" value="1"/>
</dbReference>
<dbReference type="InterPro" id="IPR013148">
    <property type="entry name" value="Glyco_hydro_32_N"/>
</dbReference>
<keyword evidence="2" id="KW-0378">Hydrolase</keyword>
<dbReference type="GO" id="GO:0005975">
    <property type="term" value="P:carbohydrate metabolic process"/>
    <property type="evidence" value="ECO:0007669"/>
    <property type="project" value="InterPro"/>
</dbReference>
<organism evidence="5 6">
    <name type="scientific">Nitrosomonas halophila</name>
    <dbReference type="NCBI Taxonomy" id="44576"/>
    <lineage>
        <taxon>Bacteria</taxon>
        <taxon>Pseudomonadati</taxon>
        <taxon>Pseudomonadota</taxon>
        <taxon>Betaproteobacteria</taxon>
        <taxon>Nitrosomonadales</taxon>
        <taxon>Nitrosomonadaceae</taxon>
        <taxon>Nitrosomonas</taxon>
    </lineage>
</organism>
<evidence type="ECO:0000256" key="2">
    <source>
        <dbReference type="ARBA" id="ARBA00022801"/>
    </source>
</evidence>
<keyword evidence="3" id="KW-0326">Glycosidase</keyword>
<dbReference type="CDD" id="cd18609">
    <property type="entry name" value="GH32-like"/>
    <property type="match status" value="1"/>
</dbReference>